<evidence type="ECO:0000256" key="2">
    <source>
        <dbReference type="ARBA" id="ARBA00022670"/>
    </source>
</evidence>
<evidence type="ECO:0000256" key="4">
    <source>
        <dbReference type="ARBA" id="ARBA00022825"/>
    </source>
</evidence>
<keyword evidence="4" id="KW-0720">Serine protease</keyword>
<comment type="similarity">
    <text evidence="1">Belongs to the peptidase S49 family.</text>
</comment>
<keyword evidence="5" id="KW-0472">Membrane</keyword>
<feature type="transmembrane region" description="Helical" evidence="5">
    <location>
        <begin position="53"/>
        <end position="72"/>
    </location>
</feature>
<protein>
    <submittedName>
        <fullName evidence="7">S49 family peptidase</fullName>
    </submittedName>
</protein>
<organism evidence="7 8">
    <name type="scientific">Lamprobacter modestohalophilus</name>
    <dbReference type="NCBI Taxonomy" id="1064514"/>
    <lineage>
        <taxon>Bacteria</taxon>
        <taxon>Pseudomonadati</taxon>
        <taxon>Pseudomonadota</taxon>
        <taxon>Gammaproteobacteria</taxon>
        <taxon>Chromatiales</taxon>
        <taxon>Chromatiaceae</taxon>
        <taxon>Lamprobacter</taxon>
    </lineage>
</organism>
<evidence type="ECO:0000256" key="5">
    <source>
        <dbReference type="SAM" id="Phobius"/>
    </source>
</evidence>
<gene>
    <name evidence="7" type="ORF">CKO42_09825</name>
</gene>
<keyword evidence="5" id="KW-0812">Transmembrane</keyword>
<dbReference type="Proteomes" id="UP001138768">
    <property type="component" value="Unassembled WGS sequence"/>
</dbReference>
<dbReference type="InterPro" id="IPR047272">
    <property type="entry name" value="S49_SppA_C"/>
</dbReference>
<dbReference type="GO" id="GO:0006508">
    <property type="term" value="P:proteolysis"/>
    <property type="evidence" value="ECO:0007669"/>
    <property type="project" value="UniProtKB-KW"/>
</dbReference>
<dbReference type="EMBL" id="NRRY01000013">
    <property type="protein sequence ID" value="MBK1618727.1"/>
    <property type="molecule type" value="Genomic_DNA"/>
</dbReference>
<dbReference type="InterPro" id="IPR029045">
    <property type="entry name" value="ClpP/crotonase-like_dom_sf"/>
</dbReference>
<dbReference type="RefSeq" id="WP_200242940.1">
    <property type="nucleotide sequence ID" value="NZ_NRRY01000013.1"/>
</dbReference>
<evidence type="ECO:0000259" key="6">
    <source>
        <dbReference type="Pfam" id="PF01343"/>
    </source>
</evidence>
<keyword evidence="3" id="KW-0378">Hydrolase</keyword>
<dbReference type="AlphaFoldDB" id="A0A9X0W8F0"/>
<keyword evidence="2" id="KW-0645">Protease</keyword>
<dbReference type="Gene3D" id="3.90.226.10">
    <property type="entry name" value="2-enoyl-CoA Hydratase, Chain A, domain 1"/>
    <property type="match status" value="1"/>
</dbReference>
<evidence type="ECO:0000313" key="8">
    <source>
        <dbReference type="Proteomes" id="UP001138768"/>
    </source>
</evidence>
<dbReference type="GO" id="GO:0008236">
    <property type="term" value="F:serine-type peptidase activity"/>
    <property type="evidence" value="ECO:0007669"/>
    <property type="project" value="UniProtKB-KW"/>
</dbReference>
<dbReference type="Gene3D" id="6.20.330.10">
    <property type="match status" value="1"/>
</dbReference>
<keyword evidence="8" id="KW-1185">Reference proteome</keyword>
<dbReference type="PANTHER" id="PTHR42987">
    <property type="entry name" value="PEPTIDASE S49"/>
    <property type="match status" value="1"/>
</dbReference>
<reference evidence="7 8" key="1">
    <citation type="journal article" date="2020" name="Microorganisms">
        <title>Osmotic Adaptation and Compatible Solute Biosynthesis of Phototrophic Bacteria as Revealed from Genome Analyses.</title>
        <authorList>
            <person name="Imhoff J.F."/>
            <person name="Rahn T."/>
            <person name="Kunzel S."/>
            <person name="Keller A."/>
            <person name="Neulinger S.C."/>
        </authorList>
    </citation>
    <scope>NUCLEOTIDE SEQUENCE [LARGE SCALE GENOMIC DNA]</scope>
    <source>
        <strain evidence="7 8">DSM 25653</strain>
    </source>
</reference>
<name>A0A9X0W8F0_9GAMM</name>
<dbReference type="SUPFAM" id="SSF52096">
    <property type="entry name" value="ClpP/crotonase"/>
    <property type="match status" value="1"/>
</dbReference>
<evidence type="ECO:0000313" key="7">
    <source>
        <dbReference type="EMBL" id="MBK1618727.1"/>
    </source>
</evidence>
<keyword evidence="5" id="KW-1133">Transmembrane helix</keyword>
<dbReference type="Pfam" id="PF01343">
    <property type="entry name" value="Peptidase_S49"/>
    <property type="match status" value="1"/>
</dbReference>
<sequence>MKLPSWIRRWKNSDLTAGQPMPATNDPEWERALINRMAAEFLRQQRRSRRWGLVLKFGILAYLLLLSMTLVMDGIGGSVGSAGEHTAVVKVEGLIADKTNASADRIVEGLRDAFEAENAQAIILSINSPGGSPVQSGYVFDEIKRLREQYPDKPVYAVAADVCASGAYYIASAADEIYVDRATLIGSIGVRLDSFGFQRVIDELGIQRRLLTAGEHKGILDPFSNFDEWDREFIQGLLDNLHAQFITAVKEGRGDRLKGGPELFSGLFWTGQESVELGLSDGLGSPSYVAREIVGAEELVDYSQERDLWERVAERVGTSLATTLVERIGIGAPSFR</sequence>
<evidence type="ECO:0000256" key="3">
    <source>
        <dbReference type="ARBA" id="ARBA00022801"/>
    </source>
</evidence>
<dbReference type="InterPro" id="IPR002142">
    <property type="entry name" value="Peptidase_S49"/>
</dbReference>
<comment type="caution">
    <text evidence="7">The sequence shown here is derived from an EMBL/GenBank/DDBJ whole genome shotgun (WGS) entry which is preliminary data.</text>
</comment>
<dbReference type="PANTHER" id="PTHR42987:SF8">
    <property type="entry name" value="PROTEINASE"/>
    <property type="match status" value="1"/>
</dbReference>
<evidence type="ECO:0000256" key="1">
    <source>
        <dbReference type="ARBA" id="ARBA00008683"/>
    </source>
</evidence>
<accession>A0A9X0W8F0</accession>
<feature type="domain" description="Peptidase S49" evidence="6">
    <location>
        <begin position="152"/>
        <end position="291"/>
    </location>
</feature>
<dbReference type="CDD" id="cd07023">
    <property type="entry name" value="S49_Sppa_N_C"/>
    <property type="match status" value="1"/>
</dbReference>
<proteinExistence type="inferred from homology"/>